<dbReference type="Proteomes" id="UP000018853">
    <property type="component" value="Unassembled WGS sequence"/>
</dbReference>
<evidence type="ECO:0000313" key="1">
    <source>
        <dbReference type="EMBL" id="ETJ24663.1"/>
    </source>
</evidence>
<protein>
    <submittedName>
        <fullName evidence="1">Uncharacterized protein</fullName>
    </submittedName>
</protein>
<evidence type="ECO:0000313" key="2">
    <source>
        <dbReference type="Proteomes" id="UP000018853"/>
    </source>
</evidence>
<accession>W1X2W4</accession>
<organism evidence="1 2">
    <name type="scientific">Escherichia coli DORA_A_5_14_21</name>
    <dbReference type="NCBI Taxonomy" id="1403943"/>
    <lineage>
        <taxon>Bacteria</taxon>
        <taxon>Pseudomonadati</taxon>
        <taxon>Pseudomonadota</taxon>
        <taxon>Gammaproteobacteria</taxon>
        <taxon>Enterobacterales</taxon>
        <taxon>Enterobacteriaceae</taxon>
        <taxon>Escherichia</taxon>
    </lineage>
</organism>
<dbReference type="AlphaFoldDB" id="W1X2W4"/>
<name>W1X2W4_ECOLX</name>
<gene>
    <name evidence="1" type="ORF">Q609_ECAC01372G0002</name>
</gene>
<sequence length="158" mass="18114">MRIVNDGGIQTDGQKLFARKASAAFTTFQQILPERFAIRRFRKMAGVADNRDRFAVRVVLSDRCINGICCRRRREAQVIHNRSRFLRFTKSMERHAFAMAFRGKSVCFALYPPLTTANRARSFCFLHRGDAGQIIGQGSRRRVGEEVKQRQGGKFVTL</sequence>
<proteinExistence type="predicted"/>
<comment type="caution">
    <text evidence="1">The sequence shown here is derived from an EMBL/GenBank/DDBJ whole genome shotgun (WGS) entry which is preliminary data.</text>
</comment>
<dbReference type="EMBL" id="AZLZ01001372">
    <property type="protein sequence ID" value="ETJ24663.1"/>
    <property type="molecule type" value="Genomic_DNA"/>
</dbReference>
<reference evidence="1 2" key="1">
    <citation type="submission" date="2013-12" db="EMBL/GenBank/DDBJ databases">
        <title>A Varibaculum cambriense genome reconstructed from a premature infant gut community with otherwise low bacterial novelty that shifts toward anaerobic metabolism during the third week of life.</title>
        <authorList>
            <person name="Brown C.T."/>
            <person name="Sharon I."/>
            <person name="Thomas B.C."/>
            <person name="Castelle C.J."/>
            <person name="Morowitz M.J."/>
            <person name="Banfield J.F."/>
        </authorList>
    </citation>
    <scope>NUCLEOTIDE SEQUENCE [LARGE SCALE GENOMIC DNA]</scope>
    <source>
        <strain evidence="2">DORA_A_5_14_21</strain>
    </source>
</reference>